<dbReference type="GO" id="GO:0005524">
    <property type="term" value="F:ATP binding"/>
    <property type="evidence" value="ECO:0007669"/>
    <property type="project" value="InterPro"/>
</dbReference>
<evidence type="ECO:0000313" key="7">
    <source>
        <dbReference type="Proteomes" id="UP000265581"/>
    </source>
</evidence>
<sequence>MLARPVDALPIGDAMTGGCLYEPKFDGYRALLFVTADGCRVQSRRGHDMTEAFSDVAEAAAESLPDGVVVDGELVVWARDALDFNELQRRFASGRSKGPVRARPPASFVAFDLLAAEGVDLRQQPLSARRALLETVLDGVPPPLQLVPQTDDADEARAWLAEYAENPVGIEGVVVKGRTSTYLSGRREWAKLRIRDTVEAVVAGVTGSPAAPDRLVLALAEEGGGLAFAGTTTELDRHQRAEVVALLEDVEEGRPHPWADGRPDGEVARWGRNARAAVHLMRPTLVVEVSTDSSVDRGRWRHPVTFVRARPDLTPSETTGA</sequence>
<gene>
    <name evidence="6" type="ORF">DX116_02230</name>
</gene>
<evidence type="ECO:0000259" key="5">
    <source>
        <dbReference type="PROSITE" id="PS50160"/>
    </source>
</evidence>
<evidence type="ECO:0000256" key="1">
    <source>
        <dbReference type="ARBA" id="ARBA00007572"/>
    </source>
</evidence>
<evidence type="ECO:0000256" key="3">
    <source>
        <dbReference type="ARBA" id="ARBA00022598"/>
    </source>
</evidence>
<name>A0A371P942_9ACTN</name>
<dbReference type="InterPro" id="IPR050191">
    <property type="entry name" value="ATP-dep_DNA_ligase"/>
</dbReference>
<dbReference type="Pfam" id="PF04679">
    <property type="entry name" value="DNA_ligase_A_C"/>
    <property type="match status" value="1"/>
</dbReference>
<dbReference type="CDD" id="cd07905">
    <property type="entry name" value="Adenylation_DNA_ligase_LigC"/>
    <property type="match status" value="1"/>
</dbReference>
<dbReference type="Gene3D" id="3.30.470.30">
    <property type="entry name" value="DNA ligase/mRNA capping enzyme"/>
    <property type="match status" value="1"/>
</dbReference>
<keyword evidence="3 6" id="KW-0436">Ligase</keyword>
<evidence type="ECO:0000256" key="2">
    <source>
        <dbReference type="ARBA" id="ARBA00012727"/>
    </source>
</evidence>
<dbReference type="AlphaFoldDB" id="A0A371P942"/>
<dbReference type="PANTHER" id="PTHR45674">
    <property type="entry name" value="DNA LIGASE 1/3 FAMILY MEMBER"/>
    <property type="match status" value="1"/>
</dbReference>
<dbReference type="EC" id="6.5.1.1" evidence="2"/>
<dbReference type="SUPFAM" id="SSF56091">
    <property type="entry name" value="DNA ligase/mRNA capping enzyme, catalytic domain"/>
    <property type="match status" value="1"/>
</dbReference>
<dbReference type="EMBL" id="QUBR01000001">
    <property type="protein sequence ID" value="REK72467.1"/>
    <property type="molecule type" value="Genomic_DNA"/>
</dbReference>
<dbReference type="GO" id="GO:0003910">
    <property type="term" value="F:DNA ligase (ATP) activity"/>
    <property type="evidence" value="ECO:0007669"/>
    <property type="project" value="UniProtKB-EC"/>
</dbReference>
<dbReference type="PROSITE" id="PS50160">
    <property type="entry name" value="DNA_LIGASE_A3"/>
    <property type="match status" value="1"/>
</dbReference>
<reference evidence="6 7" key="1">
    <citation type="submission" date="2018-08" db="EMBL/GenBank/DDBJ databases">
        <title>Aeromicrobium sp. M2KJ-4, whole genome shotgun sequence.</title>
        <authorList>
            <person name="Tuo L."/>
        </authorList>
    </citation>
    <scope>NUCLEOTIDE SEQUENCE [LARGE SCALE GENOMIC DNA]</scope>
    <source>
        <strain evidence="6 7">M2KJ-4</strain>
    </source>
</reference>
<evidence type="ECO:0000313" key="6">
    <source>
        <dbReference type="EMBL" id="REK72467.1"/>
    </source>
</evidence>
<dbReference type="InterPro" id="IPR012310">
    <property type="entry name" value="DNA_ligase_ATP-dep_cent"/>
</dbReference>
<dbReference type="GO" id="GO:0006281">
    <property type="term" value="P:DNA repair"/>
    <property type="evidence" value="ECO:0007669"/>
    <property type="project" value="InterPro"/>
</dbReference>
<dbReference type="Pfam" id="PF01068">
    <property type="entry name" value="DNA_ligase_A_M"/>
    <property type="match status" value="1"/>
</dbReference>
<evidence type="ECO:0000256" key="4">
    <source>
        <dbReference type="ARBA" id="ARBA00034003"/>
    </source>
</evidence>
<accession>A0A371P942</accession>
<protein>
    <recommendedName>
        <fullName evidence="2">DNA ligase (ATP)</fullName>
        <ecNumber evidence="2">6.5.1.1</ecNumber>
    </recommendedName>
</protein>
<comment type="similarity">
    <text evidence="1">Belongs to the ATP-dependent DNA ligase family.</text>
</comment>
<comment type="catalytic activity">
    <reaction evidence="4">
        <text>ATP + (deoxyribonucleotide)n-3'-hydroxyl + 5'-phospho-(deoxyribonucleotide)m = (deoxyribonucleotide)n+m + AMP + diphosphate.</text>
        <dbReference type="EC" id="6.5.1.1"/>
    </reaction>
</comment>
<feature type="domain" description="ATP-dependent DNA ligase family profile" evidence="5">
    <location>
        <begin position="108"/>
        <end position="193"/>
    </location>
</feature>
<dbReference type="InterPro" id="IPR044119">
    <property type="entry name" value="Adenylation_LigC-like"/>
</dbReference>
<dbReference type="GO" id="GO:0006310">
    <property type="term" value="P:DNA recombination"/>
    <property type="evidence" value="ECO:0007669"/>
    <property type="project" value="InterPro"/>
</dbReference>
<dbReference type="PANTHER" id="PTHR45674:SF4">
    <property type="entry name" value="DNA LIGASE 1"/>
    <property type="match status" value="1"/>
</dbReference>
<proteinExistence type="inferred from homology"/>
<dbReference type="InterPro" id="IPR012309">
    <property type="entry name" value="DNA_ligase_ATP-dep_C"/>
</dbReference>
<dbReference type="Proteomes" id="UP000265581">
    <property type="component" value="Unassembled WGS sequence"/>
</dbReference>
<keyword evidence="7" id="KW-1185">Reference proteome</keyword>
<dbReference type="InterPro" id="IPR012340">
    <property type="entry name" value="NA-bd_OB-fold"/>
</dbReference>
<organism evidence="6 7">
    <name type="scientific">Aeromicrobium endophyticum</name>
    <dbReference type="NCBI Taxonomy" id="2292704"/>
    <lineage>
        <taxon>Bacteria</taxon>
        <taxon>Bacillati</taxon>
        <taxon>Actinomycetota</taxon>
        <taxon>Actinomycetes</taxon>
        <taxon>Propionibacteriales</taxon>
        <taxon>Nocardioidaceae</taxon>
        <taxon>Aeromicrobium</taxon>
    </lineage>
</organism>
<dbReference type="Gene3D" id="2.40.50.140">
    <property type="entry name" value="Nucleic acid-binding proteins"/>
    <property type="match status" value="1"/>
</dbReference>
<comment type="caution">
    <text evidence="6">The sequence shown here is derived from an EMBL/GenBank/DDBJ whole genome shotgun (WGS) entry which is preliminary data.</text>
</comment>